<dbReference type="GO" id="GO:0050863">
    <property type="term" value="P:regulation of T cell activation"/>
    <property type="evidence" value="ECO:0007669"/>
    <property type="project" value="UniProtKB-ARBA"/>
</dbReference>
<evidence type="ECO:0000256" key="9">
    <source>
        <dbReference type="ARBA" id="ARBA00038221"/>
    </source>
</evidence>
<dbReference type="InterPro" id="IPR050504">
    <property type="entry name" value="IgSF_BTN/MOG"/>
</dbReference>
<comment type="similarity">
    <text evidence="9">Belongs to the SKINT family.</text>
</comment>
<evidence type="ECO:0000256" key="6">
    <source>
        <dbReference type="ARBA" id="ARBA00023157"/>
    </source>
</evidence>
<dbReference type="InterPro" id="IPR013783">
    <property type="entry name" value="Ig-like_fold"/>
</dbReference>
<evidence type="ECO:0000256" key="8">
    <source>
        <dbReference type="ARBA" id="ARBA00023319"/>
    </source>
</evidence>
<evidence type="ECO:0000256" key="3">
    <source>
        <dbReference type="ARBA" id="ARBA00022729"/>
    </source>
</evidence>
<evidence type="ECO:0000313" key="12">
    <source>
        <dbReference type="Ensembl" id="ENSLACP00000000908.1"/>
    </source>
</evidence>
<reference evidence="12" key="2">
    <citation type="submission" date="2025-08" db="UniProtKB">
        <authorList>
            <consortium name="Ensembl"/>
        </authorList>
    </citation>
    <scope>IDENTIFICATION</scope>
</reference>
<dbReference type="InParanoid" id="H2ZU37"/>
<dbReference type="OMA" id="HEDETYR"/>
<comment type="subcellular location">
    <subcellularLocation>
        <location evidence="1">Membrane</location>
    </subcellularLocation>
</comment>
<accession>H2ZU37</accession>
<dbReference type="GO" id="GO:1903037">
    <property type="term" value="P:regulation of leukocyte cell-cell adhesion"/>
    <property type="evidence" value="ECO:0007669"/>
    <property type="project" value="UniProtKB-ARBA"/>
</dbReference>
<dbReference type="GO" id="GO:0042110">
    <property type="term" value="P:T cell activation"/>
    <property type="evidence" value="ECO:0007669"/>
    <property type="project" value="UniProtKB-ARBA"/>
</dbReference>
<dbReference type="Proteomes" id="UP000008672">
    <property type="component" value="Unassembled WGS sequence"/>
</dbReference>
<dbReference type="FunCoup" id="H2ZU37">
    <property type="interactions" value="1204"/>
</dbReference>
<dbReference type="Pfam" id="PF22705">
    <property type="entry name" value="C2-set_3"/>
    <property type="match status" value="1"/>
</dbReference>
<dbReference type="GO" id="GO:0009897">
    <property type="term" value="C:external side of plasma membrane"/>
    <property type="evidence" value="ECO:0007669"/>
    <property type="project" value="TreeGrafter"/>
</dbReference>
<evidence type="ECO:0000259" key="11">
    <source>
        <dbReference type="PROSITE" id="PS50835"/>
    </source>
</evidence>
<keyword evidence="13" id="KW-1185">Reference proteome</keyword>
<keyword evidence="5 10" id="KW-0472">Membrane</keyword>
<evidence type="ECO:0000256" key="10">
    <source>
        <dbReference type="SAM" id="Phobius"/>
    </source>
</evidence>
<protein>
    <recommendedName>
        <fullName evidence="11">Ig-like domain-containing protein</fullName>
    </recommendedName>
</protein>
<dbReference type="GeneTree" id="ENSGT01120000271914"/>
<dbReference type="eggNOG" id="ENOG502QSRZ">
    <property type="taxonomic scope" value="Eukaryota"/>
</dbReference>
<dbReference type="PROSITE" id="PS50835">
    <property type="entry name" value="IG_LIKE"/>
    <property type="match status" value="2"/>
</dbReference>
<keyword evidence="8" id="KW-0393">Immunoglobulin domain</keyword>
<feature type="domain" description="Ig-like" evidence="11">
    <location>
        <begin position="154"/>
        <end position="233"/>
    </location>
</feature>
<evidence type="ECO:0000256" key="5">
    <source>
        <dbReference type="ARBA" id="ARBA00023136"/>
    </source>
</evidence>
<dbReference type="GO" id="GO:0050852">
    <property type="term" value="P:T cell receptor signaling pathway"/>
    <property type="evidence" value="ECO:0007669"/>
    <property type="project" value="TreeGrafter"/>
</dbReference>
<sequence>ILIIEVKCLTVAPSKIIVVIVFLLEKFTILGSDQPIIAVVGEVVVLPCQLSPKMSAKDKAIRWVRDQINSPVYLYKNTFHITDEQDQAYRGRTALFEEKLETGNVSLGMKNVRVSDEGIYSCFVESSTWYEETKIEVIVTGTGSDPLIYLDDYEGKRIRLGCKSSGWYPKPEVTWTDGKSQNLTIVSKTIETEDDGLFSVNSYVITDDSSHKPACHIRNNFMKETRESSLQISDVFFPRVSPWLVAFFVLLGLISVAICIAIYC</sequence>
<name>H2ZU37_LATCH</name>
<proteinExistence type="inferred from homology"/>
<feature type="domain" description="Ig-like" evidence="11">
    <location>
        <begin position="13"/>
        <end position="136"/>
    </location>
</feature>
<dbReference type="InterPro" id="IPR013106">
    <property type="entry name" value="Ig_V-set"/>
</dbReference>
<dbReference type="Gene3D" id="2.60.40.10">
    <property type="entry name" value="Immunoglobulins"/>
    <property type="match status" value="2"/>
</dbReference>
<dbReference type="FunFam" id="2.60.40.10:FF:000142">
    <property type="entry name" value="V-set domain-containing T-cell activation inhibitor 1"/>
    <property type="match status" value="1"/>
</dbReference>
<dbReference type="SUPFAM" id="SSF48726">
    <property type="entry name" value="Immunoglobulin"/>
    <property type="match status" value="2"/>
</dbReference>
<dbReference type="FunFam" id="2.60.40.10:FF:000088">
    <property type="entry name" value="Butyrophilin subfamily 1 member A1"/>
    <property type="match status" value="1"/>
</dbReference>
<organism evidence="12 13">
    <name type="scientific">Latimeria chalumnae</name>
    <name type="common">Coelacanth</name>
    <dbReference type="NCBI Taxonomy" id="7897"/>
    <lineage>
        <taxon>Eukaryota</taxon>
        <taxon>Metazoa</taxon>
        <taxon>Chordata</taxon>
        <taxon>Craniata</taxon>
        <taxon>Vertebrata</taxon>
        <taxon>Euteleostomi</taxon>
        <taxon>Coelacanthiformes</taxon>
        <taxon>Coelacanthidae</taxon>
        <taxon>Latimeria</taxon>
    </lineage>
</organism>
<keyword evidence="2 10" id="KW-0812">Transmembrane</keyword>
<dbReference type="InterPro" id="IPR007110">
    <property type="entry name" value="Ig-like_dom"/>
</dbReference>
<dbReference type="GO" id="GO:0005102">
    <property type="term" value="F:signaling receptor binding"/>
    <property type="evidence" value="ECO:0007669"/>
    <property type="project" value="TreeGrafter"/>
</dbReference>
<dbReference type="Pfam" id="PF07686">
    <property type="entry name" value="V-set"/>
    <property type="match status" value="1"/>
</dbReference>
<dbReference type="SMART" id="SM00406">
    <property type="entry name" value="IGv"/>
    <property type="match status" value="1"/>
</dbReference>
<dbReference type="SMART" id="SM00409">
    <property type="entry name" value="IG"/>
    <property type="match status" value="1"/>
</dbReference>
<dbReference type="Ensembl" id="ENSLACT00000000917.1">
    <property type="protein sequence ID" value="ENSLACP00000000908.1"/>
    <property type="gene ID" value="ENSLACG00000000813.1"/>
</dbReference>
<evidence type="ECO:0000256" key="1">
    <source>
        <dbReference type="ARBA" id="ARBA00004370"/>
    </source>
</evidence>
<dbReference type="GO" id="GO:0001817">
    <property type="term" value="P:regulation of cytokine production"/>
    <property type="evidence" value="ECO:0007669"/>
    <property type="project" value="TreeGrafter"/>
</dbReference>
<evidence type="ECO:0000256" key="7">
    <source>
        <dbReference type="ARBA" id="ARBA00023180"/>
    </source>
</evidence>
<evidence type="ECO:0000313" key="13">
    <source>
        <dbReference type="Proteomes" id="UP000008672"/>
    </source>
</evidence>
<evidence type="ECO:0000256" key="4">
    <source>
        <dbReference type="ARBA" id="ARBA00022989"/>
    </source>
</evidence>
<dbReference type="AlphaFoldDB" id="H2ZU37"/>
<feature type="transmembrane region" description="Helical" evidence="10">
    <location>
        <begin position="243"/>
        <end position="263"/>
    </location>
</feature>
<dbReference type="InterPro" id="IPR003599">
    <property type="entry name" value="Ig_sub"/>
</dbReference>
<keyword evidence="7" id="KW-0325">Glycoprotein</keyword>
<keyword evidence="4 10" id="KW-1133">Transmembrane helix</keyword>
<dbReference type="EMBL" id="AFYH01269116">
    <property type="status" value="NOT_ANNOTATED_CDS"/>
    <property type="molecule type" value="Genomic_DNA"/>
</dbReference>
<keyword evidence="3" id="KW-0732">Signal</keyword>
<reference evidence="12" key="3">
    <citation type="submission" date="2025-09" db="UniProtKB">
        <authorList>
            <consortium name="Ensembl"/>
        </authorList>
    </citation>
    <scope>IDENTIFICATION</scope>
</reference>
<dbReference type="PANTHER" id="PTHR24100">
    <property type="entry name" value="BUTYROPHILIN"/>
    <property type="match status" value="1"/>
</dbReference>
<evidence type="ECO:0000256" key="2">
    <source>
        <dbReference type="ARBA" id="ARBA00022692"/>
    </source>
</evidence>
<dbReference type="InterPro" id="IPR036179">
    <property type="entry name" value="Ig-like_dom_sf"/>
</dbReference>
<dbReference type="InterPro" id="IPR053896">
    <property type="entry name" value="BTN3A2-like_Ig-C"/>
</dbReference>
<keyword evidence="6" id="KW-1015">Disulfide bond</keyword>
<reference evidence="13" key="1">
    <citation type="submission" date="2011-08" db="EMBL/GenBank/DDBJ databases">
        <title>The draft genome of Latimeria chalumnae.</title>
        <authorList>
            <person name="Di Palma F."/>
            <person name="Alfoldi J."/>
            <person name="Johnson J."/>
            <person name="Berlin A."/>
            <person name="Gnerre S."/>
            <person name="Jaffe D."/>
            <person name="MacCallum I."/>
            <person name="Young S."/>
            <person name="Walker B.J."/>
            <person name="Lander E."/>
            <person name="Lindblad-Toh K."/>
        </authorList>
    </citation>
    <scope>NUCLEOTIDE SEQUENCE [LARGE SCALE GENOMIC DNA]</scope>
    <source>
        <strain evidence="13">Wild caught</strain>
    </source>
</reference>
<dbReference type="HOGENOM" id="CLU_013137_8_4_1"/>